<dbReference type="Pfam" id="PF07727">
    <property type="entry name" value="RVT_2"/>
    <property type="match status" value="1"/>
</dbReference>
<dbReference type="InterPro" id="IPR043502">
    <property type="entry name" value="DNA/RNA_pol_sf"/>
</dbReference>
<dbReference type="InterPro" id="IPR013103">
    <property type="entry name" value="RVT_2"/>
</dbReference>
<dbReference type="Proteomes" id="UP000826656">
    <property type="component" value="Unassembled WGS sequence"/>
</dbReference>
<dbReference type="SUPFAM" id="SSF56672">
    <property type="entry name" value="DNA/RNA polymerases"/>
    <property type="match status" value="1"/>
</dbReference>
<reference evidence="2 3" key="1">
    <citation type="journal article" date="2021" name="bioRxiv">
        <title>Chromosome-scale and haplotype-resolved genome assembly of a tetraploid potato cultivar.</title>
        <authorList>
            <person name="Sun H."/>
            <person name="Jiao W.-B."/>
            <person name="Krause K."/>
            <person name="Campoy J.A."/>
            <person name="Goel M."/>
            <person name="Folz-Donahue K."/>
            <person name="Kukat C."/>
            <person name="Huettel B."/>
            <person name="Schneeberger K."/>
        </authorList>
    </citation>
    <scope>NUCLEOTIDE SEQUENCE [LARGE SCALE GENOMIC DNA]</scope>
    <source>
        <strain evidence="2">SolTubOtavaFocal</strain>
        <tissue evidence="2">Leaves</tissue>
    </source>
</reference>
<dbReference type="EMBL" id="JAIVGD010000001">
    <property type="protein sequence ID" value="KAH0781314.1"/>
    <property type="molecule type" value="Genomic_DNA"/>
</dbReference>
<evidence type="ECO:0000313" key="2">
    <source>
        <dbReference type="EMBL" id="KAH0781314.1"/>
    </source>
</evidence>
<sequence length="186" mass="21903">MVTVRCALSMVVVHDWLVLQMDVFKEVFMVLPQGFCSNGETSKVFRLKKSLYGPKQVSRQWNIKFTTALMKFGFQQSKNNYSLFTKRIDQIFLMILIYVDDLLITRNDIMLIKDSQNTSLQNFKIKELGELRYFLGIKFLRYSKWILMTQRKYILKLIAESSLGGTKSLEKHMKFTTTDSDMHLQK</sequence>
<evidence type="ECO:0000259" key="1">
    <source>
        <dbReference type="Pfam" id="PF07727"/>
    </source>
</evidence>
<keyword evidence="3" id="KW-1185">Reference proteome</keyword>
<protein>
    <recommendedName>
        <fullName evidence="1">Reverse transcriptase Ty1/copia-type domain-containing protein</fullName>
    </recommendedName>
</protein>
<name>A0ABQ7WKN2_SOLTU</name>
<comment type="caution">
    <text evidence="2">The sequence shown here is derived from an EMBL/GenBank/DDBJ whole genome shotgun (WGS) entry which is preliminary data.</text>
</comment>
<evidence type="ECO:0000313" key="3">
    <source>
        <dbReference type="Proteomes" id="UP000826656"/>
    </source>
</evidence>
<proteinExistence type="predicted"/>
<feature type="domain" description="Reverse transcriptase Ty1/copia-type" evidence="1">
    <location>
        <begin position="7"/>
        <end position="167"/>
    </location>
</feature>
<organism evidence="2 3">
    <name type="scientific">Solanum tuberosum</name>
    <name type="common">Potato</name>
    <dbReference type="NCBI Taxonomy" id="4113"/>
    <lineage>
        <taxon>Eukaryota</taxon>
        <taxon>Viridiplantae</taxon>
        <taxon>Streptophyta</taxon>
        <taxon>Embryophyta</taxon>
        <taxon>Tracheophyta</taxon>
        <taxon>Spermatophyta</taxon>
        <taxon>Magnoliopsida</taxon>
        <taxon>eudicotyledons</taxon>
        <taxon>Gunneridae</taxon>
        <taxon>Pentapetalae</taxon>
        <taxon>asterids</taxon>
        <taxon>lamiids</taxon>
        <taxon>Solanales</taxon>
        <taxon>Solanaceae</taxon>
        <taxon>Solanoideae</taxon>
        <taxon>Solaneae</taxon>
        <taxon>Solanum</taxon>
    </lineage>
</organism>
<gene>
    <name evidence="2" type="ORF">KY290_000912</name>
</gene>
<accession>A0ABQ7WKN2</accession>